<evidence type="ECO:0000256" key="9">
    <source>
        <dbReference type="ARBA" id="ARBA00023002"/>
    </source>
</evidence>
<feature type="transmembrane region" description="Helical" evidence="15">
    <location>
        <begin position="216"/>
        <end position="235"/>
    </location>
</feature>
<dbReference type="KEGG" id="mbrn:26240976"/>
<feature type="transmembrane region" description="Helical" evidence="15">
    <location>
        <begin position="180"/>
        <end position="204"/>
    </location>
</feature>
<evidence type="ECO:0000256" key="15">
    <source>
        <dbReference type="SAM" id="Phobius"/>
    </source>
</evidence>
<feature type="transmembrane region" description="Helical" evidence="15">
    <location>
        <begin position="73"/>
        <end position="97"/>
    </location>
</feature>
<dbReference type="GO" id="GO:0006879">
    <property type="term" value="P:intracellular iron ion homeostasis"/>
    <property type="evidence" value="ECO:0007669"/>
    <property type="project" value="TreeGrafter"/>
</dbReference>
<evidence type="ECO:0000256" key="14">
    <source>
        <dbReference type="SAM" id="MobiDB-lite"/>
    </source>
</evidence>
<keyword evidence="9" id="KW-0560">Oxidoreductase</keyword>
<dbReference type="GO" id="GO:0015677">
    <property type="term" value="P:copper ion import"/>
    <property type="evidence" value="ECO:0007669"/>
    <property type="project" value="TreeGrafter"/>
</dbReference>
<dbReference type="InterPro" id="IPR013112">
    <property type="entry name" value="FAD-bd_8"/>
</dbReference>
<evidence type="ECO:0000259" key="16">
    <source>
        <dbReference type="PROSITE" id="PS51384"/>
    </source>
</evidence>
<comment type="subcellular location">
    <subcellularLocation>
        <location evidence="1">Cell membrane</location>
        <topology evidence="1">Multi-pass membrane protein</topology>
    </subcellularLocation>
</comment>
<keyword evidence="18" id="KW-1185">Reference proteome</keyword>
<keyword evidence="12" id="KW-0325">Glycoprotein</keyword>
<dbReference type="GeneID" id="26240976"/>
<dbReference type="Pfam" id="PF08030">
    <property type="entry name" value="NAD_binding_6"/>
    <property type="match status" value="1"/>
</dbReference>
<evidence type="ECO:0000256" key="11">
    <source>
        <dbReference type="ARBA" id="ARBA00023136"/>
    </source>
</evidence>
<evidence type="ECO:0000256" key="12">
    <source>
        <dbReference type="ARBA" id="ARBA00023180"/>
    </source>
</evidence>
<dbReference type="GO" id="GO:0005886">
    <property type="term" value="C:plasma membrane"/>
    <property type="evidence" value="ECO:0007669"/>
    <property type="project" value="UniProtKB-SubCell"/>
</dbReference>
<keyword evidence="6 15" id="KW-0812">Transmembrane</keyword>
<dbReference type="Pfam" id="PF01794">
    <property type="entry name" value="Ferric_reduct"/>
    <property type="match status" value="1"/>
</dbReference>
<accession>A0A7D5Z3N1</accession>
<feature type="compositionally biased region" description="Basic and acidic residues" evidence="14">
    <location>
        <begin position="536"/>
        <end position="545"/>
    </location>
</feature>
<evidence type="ECO:0000313" key="17">
    <source>
        <dbReference type="EMBL" id="QLI73064.1"/>
    </source>
</evidence>
<comment type="catalytic activity">
    <reaction evidence="13">
        <text>2 a Fe(II)-siderophore + NADP(+) + H(+) = 2 a Fe(III)-siderophore + NADPH</text>
        <dbReference type="Rhea" id="RHEA:28795"/>
        <dbReference type="Rhea" id="RHEA-COMP:11342"/>
        <dbReference type="Rhea" id="RHEA-COMP:11344"/>
        <dbReference type="ChEBI" id="CHEBI:15378"/>
        <dbReference type="ChEBI" id="CHEBI:29033"/>
        <dbReference type="ChEBI" id="CHEBI:29034"/>
        <dbReference type="ChEBI" id="CHEBI:57783"/>
        <dbReference type="ChEBI" id="CHEBI:58349"/>
        <dbReference type="EC" id="1.16.1.9"/>
    </reaction>
</comment>
<dbReference type="Gene3D" id="3.40.50.80">
    <property type="entry name" value="Nucleotide-binding domain of ferredoxin-NADP reductase (FNR) module"/>
    <property type="match status" value="1"/>
</dbReference>
<evidence type="ECO:0000313" key="18">
    <source>
        <dbReference type="Proteomes" id="UP000510686"/>
    </source>
</evidence>
<evidence type="ECO:0000256" key="5">
    <source>
        <dbReference type="ARBA" id="ARBA00022475"/>
    </source>
</evidence>
<evidence type="ECO:0000256" key="6">
    <source>
        <dbReference type="ARBA" id="ARBA00022692"/>
    </source>
</evidence>
<dbReference type="PANTHER" id="PTHR32361">
    <property type="entry name" value="FERRIC/CUPRIC REDUCTASE TRANSMEMBRANE COMPONENT"/>
    <property type="match status" value="1"/>
</dbReference>
<dbReference type="Proteomes" id="UP000510686">
    <property type="component" value="Chromosome 6"/>
</dbReference>
<feature type="transmembrane region" description="Helical" evidence="15">
    <location>
        <begin position="137"/>
        <end position="160"/>
    </location>
</feature>
<evidence type="ECO:0000256" key="13">
    <source>
        <dbReference type="ARBA" id="ARBA00048483"/>
    </source>
</evidence>
<dbReference type="InterPro" id="IPR013121">
    <property type="entry name" value="Fe_red_NAD-bd_6"/>
</dbReference>
<keyword evidence="11 15" id="KW-0472">Membrane</keyword>
<name>A0A7D5Z3N1_9HYPO</name>
<protein>
    <recommendedName>
        <fullName evidence="3">ferric-chelate reductase (NADPH)</fullName>
        <ecNumber evidence="3">1.16.1.9</ecNumber>
    </recommendedName>
</protein>
<feature type="transmembrane region" description="Helical" evidence="15">
    <location>
        <begin position="285"/>
        <end position="304"/>
    </location>
</feature>
<dbReference type="GO" id="GO:0006826">
    <property type="term" value="P:iron ion transport"/>
    <property type="evidence" value="ECO:0007669"/>
    <property type="project" value="TreeGrafter"/>
</dbReference>
<feature type="domain" description="FAD-binding FR-type" evidence="16">
    <location>
        <begin position="308"/>
        <end position="435"/>
    </location>
</feature>
<dbReference type="Pfam" id="PF08022">
    <property type="entry name" value="FAD_binding_8"/>
    <property type="match status" value="1"/>
</dbReference>
<dbReference type="PROSITE" id="PS51384">
    <property type="entry name" value="FAD_FR"/>
    <property type="match status" value="1"/>
</dbReference>
<dbReference type="EC" id="1.16.1.9" evidence="3"/>
<organism evidence="17 18">
    <name type="scientific">Metarhizium brunneum</name>
    <dbReference type="NCBI Taxonomy" id="500148"/>
    <lineage>
        <taxon>Eukaryota</taxon>
        <taxon>Fungi</taxon>
        <taxon>Dikarya</taxon>
        <taxon>Ascomycota</taxon>
        <taxon>Pezizomycotina</taxon>
        <taxon>Sordariomycetes</taxon>
        <taxon>Hypocreomycetidae</taxon>
        <taxon>Hypocreales</taxon>
        <taxon>Clavicipitaceae</taxon>
        <taxon>Metarhizium</taxon>
    </lineage>
</organism>
<dbReference type="AlphaFoldDB" id="A0A7D5Z3N1"/>
<comment type="similarity">
    <text evidence="2">Belongs to the ferric reductase (FRE) family.</text>
</comment>
<dbReference type="SFLD" id="SFLDG01168">
    <property type="entry name" value="Ferric_reductase_subgroup_(FRE"/>
    <property type="match status" value="1"/>
</dbReference>
<dbReference type="OrthoDB" id="17725at2759"/>
<evidence type="ECO:0000256" key="1">
    <source>
        <dbReference type="ARBA" id="ARBA00004651"/>
    </source>
</evidence>
<dbReference type="SUPFAM" id="SSF52343">
    <property type="entry name" value="Ferredoxin reductase-like, C-terminal NADP-linked domain"/>
    <property type="match status" value="1"/>
</dbReference>
<feature type="transmembrane region" description="Helical" evidence="15">
    <location>
        <begin position="310"/>
        <end position="326"/>
    </location>
</feature>
<dbReference type="RefSeq" id="XP_014546553.1">
    <property type="nucleotide sequence ID" value="XM_014691067.1"/>
</dbReference>
<evidence type="ECO:0000256" key="10">
    <source>
        <dbReference type="ARBA" id="ARBA00023065"/>
    </source>
</evidence>
<keyword evidence="5" id="KW-1003">Cell membrane</keyword>
<feature type="transmembrane region" description="Helical" evidence="15">
    <location>
        <begin position="250"/>
        <end position="273"/>
    </location>
</feature>
<keyword evidence="8 15" id="KW-1133">Transmembrane helix</keyword>
<dbReference type="GO" id="GO:0052851">
    <property type="term" value="F:ferric-chelate reductase (NADPH) activity"/>
    <property type="evidence" value="ECO:0007669"/>
    <property type="project" value="UniProtKB-EC"/>
</dbReference>
<dbReference type="InterPro" id="IPR051410">
    <property type="entry name" value="Ferric/Cupric_Reductase"/>
</dbReference>
<keyword evidence="4" id="KW-0813">Transport</keyword>
<feature type="region of interest" description="Disordered" evidence="14">
    <location>
        <begin position="527"/>
        <end position="552"/>
    </location>
</feature>
<reference evidence="17 18" key="1">
    <citation type="submission" date="2020-07" db="EMBL/GenBank/DDBJ databases">
        <title>Telomere length de novo assembly of all 7 chromosomes of the fungus, Metarhizium brunneum, using a novel assembly pipeline.</title>
        <authorList>
            <person name="Saud z."/>
            <person name="Kortsinoglou A."/>
            <person name="Kouvelis V.N."/>
            <person name="Butt T.M."/>
        </authorList>
    </citation>
    <scope>NUCLEOTIDE SEQUENCE [LARGE SCALE GENOMIC DNA]</scope>
    <source>
        <strain evidence="17 18">4556</strain>
    </source>
</reference>
<evidence type="ECO:0000256" key="8">
    <source>
        <dbReference type="ARBA" id="ARBA00022989"/>
    </source>
</evidence>
<dbReference type="SFLD" id="SFLDS00052">
    <property type="entry name" value="Ferric_Reductase_Domain"/>
    <property type="match status" value="1"/>
</dbReference>
<dbReference type="InterPro" id="IPR017927">
    <property type="entry name" value="FAD-bd_FR_type"/>
</dbReference>
<evidence type="ECO:0000256" key="4">
    <source>
        <dbReference type="ARBA" id="ARBA00022448"/>
    </source>
</evidence>
<gene>
    <name evidence="17" type="primary">FRE7_3</name>
    <name evidence="17" type="ORF">G6M90_00g097890</name>
</gene>
<sequence length="627" mass="69611">MTTHPVMASSSEMTSVGMASPRMASSGMSSTPFLPILNNPIQFHSSRNPGTCTLKPDQCVLKNSYWVFWYEADLVYCLPVVYLFVSAITVFTVGRFASDFSPATMITQRKSWRCCVSAVRFLSYKSWRIGSWYSQSLGVLLLAAIGVVFFSALTLGPRPYYWPTDARYGNSPPIATRTGWMALACMPFILAFGAKASMVTALTGISTERLNTWHSWVSWAMLVLALIHTFPFIVYHRDKGDLTTAFRTGGVWLTGVVAIIAQAWLTFMSVSWIRNKWYEFFKSTHYFFAAVFLVFFFLHCSFRLTSWDYFIAAGVIYLSSLFYALARTLKHGIGRTAILSMESPQSLRITVLTKSKWKPGQHAYLRFLTGGLHSVTAHPFTICSAPLKGTQHNEMVFYLKPLGGLTNRLASMAQKQEHASLRVLLDGPYGGLPGRWYKGFDRTILIAGGSGSSFTFPLIEDWLSRRDSNSTSELKVVLATKDVEMRIWYTEELQRVAERQRGSGATEFPGVSILLYETYDTAVGIPVSRTTSSSSDEERGKEEPRVQSSADSTTSLFGIKVFRGRPDTGATVREASLQQSVGTVGIAVCGPAGMVYDVASEAAAQQQRILSGHTGASEVWFHLESFS</sequence>
<keyword evidence="7" id="KW-0249">Electron transport</keyword>
<evidence type="ECO:0000256" key="3">
    <source>
        <dbReference type="ARBA" id="ARBA00012668"/>
    </source>
</evidence>
<dbReference type="SUPFAM" id="SSF63380">
    <property type="entry name" value="Riboflavin synthase domain-like"/>
    <property type="match status" value="1"/>
</dbReference>
<evidence type="ECO:0000256" key="7">
    <source>
        <dbReference type="ARBA" id="ARBA00022982"/>
    </source>
</evidence>
<proteinExistence type="inferred from homology"/>
<dbReference type="InterPro" id="IPR039261">
    <property type="entry name" value="FNR_nucleotide-bd"/>
</dbReference>
<dbReference type="InterPro" id="IPR017938">
    <property type="entry name" value="Riboflavin_synthase-like_b-brl"/>
</dbReference>
<dbReference type="PANTHER" id="PTHR32361:SF9">
    <property type="entry name" value="FERRIC REDUCTASE TRANSMEMBRANE COMPONENT 3-RELATED"/>
    <property type="match status" value="1"/>
</dbReference>
<keyword evidence="10" id="KW-0406">Ion transport</keyword>
<dbReference type="EMBL" id="CP058937">
    <property type="protein sequence ID" value="QLI73064.1"/>
    <property type="molecule type" value="Genomic_DNA"/>
</dbReference>
<dbReference type="InterPro" id="IPR013130">
    <property type="entry name" value="Fe3_Rdtase_TM_dom"/>
</dbReference>
<dbReference type="CDD" id="cd06186">
    <property type="entry name" value="NOX_Duox_like_FAD_NADP"/>
    <property type="match status" value="1"/>
</dbReference>
<evidence type="ECO:0000256" key="2">
    <source>
        <dbReference type="ARBA" id="ARBA00006278"/>
    </source>
</evidence>